<feature type="transmembrane region" description="Helical" evidence="9">
    <location>
        <begin position="23"/>
        <end position="42"/>
    </location>
</feature>
<reference evidence="11 12" key="1">
    <citation type="submission" date="2020-08" db="EMBL/GenBank/DDBJ databases">
        <title>Sequencing the genomes of 1000 actinobacteria strains.</title>
        <authorList>
            <person name="Klenk H.-P."/>
        </authorList>
    </citation>
    <scope>NUCLEOTIDE SEQUENCE [LARGE SCALE GENOMIC DNA]</scope>
    <source>
        <strain evidence="11 12">DSM 44551</strain>
    </source>
</reference>
<dbReference type="Gene3D" id="3.10.20.310">
    <property type="entry name" value="membrane protein fhac"/>
    <property type="match status" value="1"/>
</dbReference>
<keyword evidence="4 9" id="KW-0812">Transmembrane</keyword>
<proteinExistence type="predicted"/>
<dbReference type="Pfam" id="PF03799">
    <property type="entry name" value="FtsQ_DivIB_C"/>
    <property type="match status" value="1"/>
</dbReference>
<dbReference type="GO" id="GO:0051301">
    <property type="term" value="P:cell division"/>
    <property type="evidence" value="ECO:0007669"/>
    <property type="project" value="UniProtKB-KW"/>
</dbReference>
<keyword evidence="7" id="KW-0131">Cell cycle</keyword>
<evidence type="ECO:0000256" key="5">
    <source>
        <dbReference type="ARBA" id="ARBA00022989"/>
    </source>
</evidence>
<evidence type="ECO:0000313" key="11">
    <source>
        <dbReference type="EMBL" id="MBB5435793.1"/>
    </source>
</evidence>
<evidence type="ECO:0000256" key="8">
    <source>
        <dbReference type="SAM" id="MobiDB-lite"/>
    </source>
</evidence>
<comment type="caution">
    <text evidence="11">The sequence shown here is derived from an EMBL/GenBank/DDBJ whole genome shotgun (WGS) entry which is preliminary data.</text>
</comment>
<evidence type="ECO:0000256" key="1">
    <source>
        <dbReference type="ARBA" id="ARBA00004370"/>
    </source>
</evidence>
<protein>
    <submittedName>
        <fullName evidence="11">Cell division protein FtsQ</fullName>
    </submittedName>
</protein>
<dbReference type="GO" id="GO:0005886">
    <property type="term" value="C:plasma membrane"/>
    <property type="evidence" value="ECO:0007669"/>
    <property type="project" value="TreeGrafter"/>
</dbReference>
<organism evidence="11 12">
    <name type="scientific">Nocardiopsis composta</name>
    <dbReference type="NCBI Taxonomy" id="157465"/>
    <lineage>
        <taxon>Bacteria</taxon>
        <taxon>Bacillati</taxon>
        <taxon>Actinomycetota</taxon>
        <taxon>Actinomycetes</taxon>
        <taxon>Streptosporangiales</taxon>
        <taxon>Nocardiopsidaceae</taxon>
        <taxon>Nocardiopsis</taxon>
    </lineage>
</organism>
<dbReference type="PROSITE" id="PS51779">
    <property type="entry name" value="POTRA"/>
    <property type="match status" value="1"/>
</dbReference>
<keyword evidence="2" id="KW-1003">Cell membrane</keyword>
<keyword evidence="12" id="KW-1185">Reference proteome</keyword>
<dbReference type="InterPro" id="IPR050487">
    <property type="entry name" value="FtsQ_DivIB"/>
</dbReference>
<evidence type="ECO:0000256" key="7">
    <source>
        <dbReference type="ARBA" id="ARBA00023306"/>
    </source>
</evidence>
<feature type="domain" description="POTRA" evidence="10">
    <location>
        <begin position="47"/>
        <end position="115"/>
    </location>
</feature>
<evidence type="ECO:0000256" key="3">
    <source>
        <dbReference type="ARBA" id="ARBA00022618"/>
    </source>
</evidence>
<feature type="compositionally biased region" description="Basic and acidic residues" evidence="8">
    <location>
        <begin position="221"/>
        <end position="232"/>
    </location>
</feature>
<evidence type="ECO:0000256" key="9">
    <source>
        <dbReference type="SAM" id="Phobius"/>
    </source>
</evidence>
<dbReference type="InterPro" id="IPR013685">
    <property type="entry name" value="POTRA_FtsQ_type"/>
</dbReference>
<keyword evidence="3 11" id="KW-0132">Cell division</keyword>
<comment type="subcellular location">
    <subcellularLocation>
        <location evidence="1">Membrane</location>
    </subcellularLocation>
</comment>
<feature type="compositionally biased region" description="Acidic residues" evidence="8">
    <location>
        <begin position="255"/>
        <end position="265"/>
    </location>
</feature>
<dbReference type="EMBL" id="JACHDB010000002">
    <property type="protein sequence ID" value="MBB5435793.1"/>
    <property type="molecule type" value="Genomic_DNA"/>
</dbReference>
<keyword evidence="5 9" id="KW-1133">Transmembrane helix</keyword>
<evidence type="ECO:0000256" key="2">
    <source>
        <dbReference type="ARBA" id="ARBA00022475"/>
    </source>
</evidence>
<sequence>MAGGTAKGTAGGAPPRKADPWKVAFIVLLIVALLAAAGYLLLGSRLLVVREVAVSGLHRLDRDEVVRALAVPTGTPLARVDTEAAAERVAGLRLAESARVERGWPAELRVRVEERTPKLAVGAGGGYRLVDQDGVRISDTEALPEEYPLASVRGEVEGNGGIAAAAGIAEALDGALPVRLVRIDARDPAAITLELAGGAEVSWGDGEAAEHKARVLEALAKEHPPAQGRRYDVSAQDMAVVGTAAPTPRQSPSEEPSEAPAEEPQEQPADLG</sequence>
<gene>
    <name evidence="11" type="ORF">HDA36_005941</name>
</gene>
<dbReference type="PANTHER" id="PTHR37820:SF1">
    <property type="entry name" value="CELL DIVISION PROTEIN FTSQ"/>
    <property type="match status" value="1"/>
</dbReference>
<dbReference type="RefSeq" id="WP_184398884.1">
    <property type="nucleotide sequence ID" value="NZ_BAAAJD010000194.1"/>
</dbReference>
<keyword evidence="6 9" id="KW-0472">Membrane</keyword>
<evidence type="ECO:0000259" key="10">
    <source>
        <dbReference type="PROSITE" id="PS51779"/>
    </source>
</evidence>
<feature type="region of interest" description="Disordered" evidence="8">
    <location>
        <begin position="221"/>
        <end position="272"/>
    </location>
</feature>
<name>A0A7W8QSI7_9ACTN</name>
<evidence type="ECO:0000313" key="12">
    <source>
        <dbReference type="Proteomes" id="UP000572635"/>
    </source>
</evidence>
<evidence type="ECO:0000256" key="4">
    <source>
        <dbReference type="ARBA" id="ARBA00022692"/>
    </source>
</evidence>
<dbReference type="InterPro" id="IPR034746">
    <property type="entry name" value="POTRA"/>
</dbReference>
<accession>A0A7W8QSI7</accession>
<dbReference type="PANTHER" id="PTHR37820">
    <property type="entry name" value="CELL DIVISION PROTEIN DIVIB"/>
    <property type="match status" value="1"/>
</dbReference>
<evidence type="ECO:0000256" key="6">
    <source>
        <dbReference type="ARBA" id="ARBA00023136"/>
    </source>
</evidence>
<dbReference type="Pfam" id="PF08478">
    <property type="entry name" value="POTRA_1"/>
    <property type="match status" value="1"/>
</dbReference>
<dbReference type="Proteomes" id="UP000572635">
    <property type="component" value="Unassembled WGS sequence"/>
</dbReference>
<dbReference type="AlphaFoldDB" id="A0A7W8QSI7"/>
<dbReference type="InterPro" id="IPR005548">
    <property type="entry name" value="Cell_div_FtsQ/DivIB_C"/>
</dbReference>